<protein>
    <submittedName>
        <fullName evidence="3">Beta-ketoacyl synthase</fullName>
    </submittedName>
</protein>
<evidence type="ECO:0000313" key="4">
    <source>
        <dbReference type="Proteomes" id="UP001141327"/>
    </source>
</evidence>
<dbReference type="InterPro" id="IPR012223">
    <property type="entry name" value="TEII"/>
</dbReference>
<dbReference type="Pfam" id="PF00975">
    <property type="entry name" value="Thioesterase"/>
    <property type="match status" value="1"/>
</dbReference>
<dbReference type="Proteomes" id="UP001141327">
    <property type="component" value="Unassembled WGS sequence"/>
</dbReference>
<keyword evidence="4" id="KW-1185">Reference proteome</keyword>
<dbReference type="InterPro" id="IPR001031">
    <property type="entry name" value="Thioesterase"/>
</dbReference>
<dbReference type="PANTHER" id="PTHR11487:SF0">
    <property type="entry name" value="S-ACYL FATTY ACID SYNTHASE THIOESTERASE, MEDIUM CHAIN"/>
    <property type="match status" value="1"/>
</dbReference>
<comment type="caution">
    <text evidence="3">The sequence shown here is derived from an EMBL/GenBank/DDBJ whole genome shotgun (WGS) entry which is preliminary data.</text>
</comment>
<dbReference type="PANTHER" id="PTHR11487">
    <property type="entry name" value="THIOESTERASE"/>
    <property type="match status" value="1"/>
</dbReference>
<dbReference type="SUPFAM" id="SSF53474">
    <property type="entry name" value="alpha/beta-Hydrolases"/>
    <property type="match status" value="1"/>
</dbReference>
<dbReference type="Gene3D" id="3.40.50.1820">
    <property type="entry name" value="alpha/beta hydrolase"/>
    <property type="match status" value="1"/>
</dbReference>
<reference evidence="3" key="1">
    <citation type="journal article" date="2022" name="bioRxiv">
        <title>Genomics of Preaxostyla Flagellates Illuminates Evolutionary Transitions and the Path Towards Mitochondrial Loss.</title>
        <authorList>
            <person name="Novak L.V.F."/>
            <person name="Treitli S.C."/>
            <person name="Pyrih J."/>
            <person name="Halakuc P."/>
            <person name="Pipaliya S.V."/>
            <person name="Vacek V."/>
            <person name="Brzon O."/>
            <person name="Soukal P."/>
            <person name="Eme L."/>
            <person name="Dacks J.B."/>
            <person name="Karnkowska A."/>
            <person name="Elias M."/>
            <person name="Hampl V."/>
        </authorList>
    </citation>
    <scope>NUCLEOTIDE SEQUENCE</scope>
    <source>
        <strain evidence="3">RCP-MX</strain>
    </source>
</reference>
<feature type="domain" description="Thioesterase" evidence="2">
    <location>
        <begin position="26"/>
        <end position="240"/>
    </location>
</feature>
<evidence type="ECO:0000259" key="2">
    <source>
        <dbReference type="Pfam" id="PF00975"/>
    </source>
</evidence>
<dbReference type="InterPro" id="IPR029058">
    <property type="entry name" value="AB_hydrolase_fold"/>
</dbReference>
<evidence type="ECO:0000313" key="3">
    <source>
        <dbReference type="EMBL" id="KAJ4462939.1"/>
    </source>
</evidence>
<organism evidence="3 4">
    <name type="scientific">Paratrimastix pyriformis</name>
    <dbReference type="NCBI Taxonomy" id="342808"/>
    <lineage>
        <taxon>Eukaryota</taxon>
        <taxon>Metamonada</taxon>
        <taxon>Preaxostyla</taxon>
        <taxon>Paratrimastigidae</taxon>
        <taxon>Paratrimastix</taxon>
    </lineage>
</organism>
<sequence>MSSSTNNGMPSLVHFHHPRATNCVVRLFCCPHAGAGPAIFAKWGSMFPADVEVWGILLPGRQSRLREPGWTTHTEIISHLLEEMRPLLNKPYLLYAHSFGSEIFHELTLELRRQNLPLPKHLILSSRFPPSIVSHEKREPISAKSDDEFLNLLTERYNYPPINDPALKELAITPLRADFAAMENYQPTGVHEEPLSLPLTVIGGAQETAIPVMNLEGWRQFTRSRFMRIVIPKADHFFYDHPKFLNTIRNAVEDVKAEEAGLP</sequence>
<name>A0ABQ8UV11_9EUKA</name>
<proteinExistence type="inferred from homology"/>
<accession>A0ABQ8UV11</accession>
<evidence type="ECO:0000256" key="1">
    <source>
        <dbReference type="ARBA" id="ARBA00007169"/>
    </source>
</evidence>
<dbReference type="EMBL" id="JAPMOS010000001">
    <property type="protein sequence ID" value="KAJ4462939.1"/>
    <property type="molecule type" value="Genomic_DNA"/>
</dbReference>
<comment type="similarity">
    <text evidence="1">Belongs to the thioesterase family.</text>
</comment>
<gene>
    <name evidence="3" type="ORF">PAPYR_159</name>
</gene>